<dbReference type="CDD" id="cd22028">
    <property type="entry name" value="HMG-box_SoxA_SoxB_SoxG"/>
    <property type="match status" value="1"/>
</dbReference>
<dbReference type="CTD" id="20325333"/>
<organism evidence="6 7">
    <name type="scientific">Opisthorchis viverrini</name>
    <name type="common">Southeast Asian liver fluke</name>
    <dbReference type="NCBI Taxonomy" id="6198"/>
    <lineage>
        <taxon>Eukaryota</taxon>
        <taxon>Metazoa</taxon>
        <taxon>Spiralia</taxon>
        <taxon>Lophotrochozoa</taxon>
        <taxon>Platyhelminthes</taxon>
        <taxon>Trematoda</taxon>
        <taxon>Digenea</taxon>
        <taxon>Opisthorchiida</taxon>
        <taxon>Opisthorchiata</taxon>
        <taxon>Opisthorchiidae</taxon>
        <taxon>Opisthorchis</taxon>
    </lineage>
</organism>
<evidence type="ECO:0000256" key="1">
    <source>
        <dbReference type="ARBA" id="ARBA00004123"/>
    </source>
</evidence>
<dbReference type="RefSeq" id="XP_009176018.1">
    <property type="nucleotide sequence ID" value="XM_009177754.1"/>
</dbReference>
<dbReference type="InterPro" id="IPR050140">
    <property type="entry name" value="SRY-related_HMG-box_TF-like"/>
</dbReference>
<feature type="domain" description="HMG box" evidence="5">
    <location>
        <begin position="133"/>
        <end position="201"/>
    </location>
</feature>
<evidence type="ECO:0000259" key="5">
    <source>
        <dbReference type="PROSITE" id="PS50118"/>
    </source>
</evidence>
<dbReference type="SUPFAM" id="SSF47095">
    <property type="entry name" value="HMG-box"/>
    <property type="match status" value="1"/>
</dbReference>
<comment type="subcellular location">
    <subcellularLocation>
        <location evidence="1">Nucleus</location>
    </subcellularLocation>
</comment>
<protein>
    <recommendedName>
        <fullName evidence="5">HMG box domain-containing protein</fullName>
    </recommendedName>
</protein>
<dbReference type="STRING" id="6198.A0A074Z411"/>
<evidence type="ECO:0000256" key="4">
    <source>
        <dbReference type="PROSITE-ProRule" id="PRU00267"/>
    </source>
</evidence>
<keyword evidence="7" id="KW-1185">Reference proteome</keyword>
<dbReference type="PANTHER" id="PTHR10270">
    <property type="entry name" value="SOX TRANSCRIPTION FACTOR"/>
    <property type="match status" value="1"/>
</dbReference>
<evidence type="ECO:0000256" key="2">
    <source>
        <dbReference type="ARBA" id="ARBA00023125"/>
    </source>
</evidence>
<dbReference type="GeneID" id="20325333"/>
<dbReference type="GO" id="GO:0007420">
    <property type="term" value="P:brain development"/>
    <property type="evidence" value="ECO:0007669"/>
    <property type="project" value="TreeGrafter"/>
</dbReference>
<keyword evidence="3 4" id="KW-0539">Nucleus</keyword>
<dbReference type="FunFam" id="1.10.30.10:FF:000002">
    <property type="entry name" value="transcription factor Sox-2"/>
    <property type="match status" value="1"/>
</dbReference>
<gene>
    <name evidence="6" type="ORF">T265_11165</name>
</gene>
<dbReference type="InterPro" id="IPR036910">
    <property type="entry name" value="HMG_box_dom_sf"/>
</dbReference>
<evidence type="ECO:0000313" key="6">
    <source>
        <dbReference type="EMBL" id="KER20242.1"/>
    </source>
</evidence>
<dbReference type="Pfam" id="PF00505">
    <property type="entry name" value="HMG_box"/>
    <property type="match status" value="1"/>
</dbReference>
<dbReference type="GO" id="GO:0030182">
    <property type="term" value="P:neuron differentiation"/>
    <property type="evidence" value="ECO:0007669"/>
    <property type="project" value="TreeGrafter"/>
</dbReference>
<keyword evidence="2 4" id="KW-0238">DNA-binding</keyword>
<dbReference type="PROSITE" id="PS50118">
    <property type="entry name" value="HMG_BOX_2"/>
    <property type="match status" value="1"/>
</dbReference>
<dbReference type="GO" id="GO:0001228">
    <property type="term" value="F:DNA-binding transcription activator activity, RNA polymerase II-specific"/>
    <property type="evidence" value="ECO:0007669"/>
    <property type="project" value="TreeGrafter"/>
</dbReference>
<dbReference type="SMART" id="SM00398">
    <property type="entry name" value="HMG"/>
    <property type="match status" value="1"/>
</dbReference>
<name>A0A074Z411_OPIVI</name>
<dbReference type="EMBL" id="KL597075">
    <property type="protein sequence ID" value="KER20242.1"/>
    <property type="molecule type" value="Genomic_DNA"/>
</dbReference>
<reference evidence="6 7" key="1">
    <citation type="submission" date="2013-11" db="EMBL/GenBank/DDBJ databases">
        <title>Opisthorchis viverrini - life in the bile duct.</title>
        <authorList>
            <person name="Young N.D."/>
            <person name="Nagarajan N."/>
            <person name="Lin S.J."/>
            <person name="Korhonen P.K."/>
            <person name="Jex A.R."/>
            <person name="Hall R.S."/>
            <person name="Safavi-Hemami H."/>
            <person name="Kaewkong W."/>
            <person name="Bertrand D."/>
            <person name="Gao S."/>
            <person name="Seet Q."/>
            <person name="Wongkham S."/>
            <person name="Teh B.T."/>
            <person name="Wongkham C."/>
            <person name="Intapan P.M."/>
            <person name="Maleewong W."/>
            <person name="Yang X."/>
            <person name="Hu M."/>
            <person name="Wang Z."/>
            <person name="Hofmann A."/>
            <person name="Sternberg P.W."/>
            <person name="Tan P."/>
            <person name="Wang J."/>
            <person name="Gasser R.B."/>
        </authorList>
    </citation>
    <scope>NUCLEOTIDE SEQUENCE [LARGE SCALE GENOMIC DNA]</scope>
</reference>
<dbReference type="OrthoDB" id="6247875at2759"/>
<feature type="DNA-binding region" description="HMG box" evidence="4">
    <location>
        <begin position="133"/>
        <end position="201"/>
    </location>
</feature>
<dbReference type="Proteomes" id="UP000054324">
    <property type="component" value="Unassembled WGS sequence"/>
</dbReference>
<dbReference type="GO" id="GO:0000978">
    <property type="term" value="F:RNA polymerase II cis-regulatory region sequence-specific DNA binding"/>
    <property type="evidence" value="ECO:0007669"/>
    <property type="project" value="TreeGrafter"/>
</dbReference>
<evidence type="ECO:0000256" key="3">
    <source>
        <dbReference type="ARBA" id="ARBA00023242"/>
    </source>
</evidence>
<evidence type="ECO:0000313" key="7">
    <source>
        <dbReference type="Proteomes" id="UP000054324"/>
    </source>
</evidence>
<sequence>MDNLAMNSSQYELAELRQNTTFTDVISRFLLKMHEATNIDMPETNPETVHQCYGAVSTENVNKMREVPNLHLLYSVFGMLSNGNSTNEVKQCDEYSLNRLPLSFTKGENFSSASYIPATTQLSPTPTTTMGHVKRPMNAFMVWSRGQRKKMAQANPKMHNSEISKRLGVEWKHLSEMEKRPFIDEAKRLRASHMRAYPDYKYRPRRKPKLINKRDKCVYSISTIPGLPTQAVSNYRFNWQQMVTASDFLSSSLSDASPSRPTNTGIGSDTGLHHTPLTLPSAVSLLAPHLYPDCGWDTPVEKSKMSFGSVDRLIGRLSPEYGSPTCTEKVKSSCDWILIGDVLDDRNLLHPLWKVMNKSANKPHAVCLLYLLRRQGQLVVRGESTNHEERTVFLLRVGIEFGPALNVKRGPIRETDFRPDQGRAVADVLFPWEVVMSTAV</sequence>
<proteinExistence type="predicted"/>
<accession>A0A074Z411</accession>
<dbReference type="AlphaFoldDB" id="A0A074Z411"/>
<dbReference type="PANTHER" id="PTHR10270:SF324">
    <property type="entry name" value="SOX DOMAIN-CONTAINING PROTEIN DICHAETE-RELATED"/>
    <property type="match status" value="1"/>
</dbReference>
<dbReference type="Gene3D" id="1.10.30.10">
    <property type="entry name" value="High mobility group box domain"/>
    <property type="match status" value="1"/>
</dbReference>
<dbReference type="KEGG" id="ovi:T265_11165"/>
<dbReference type="InterPro" id="IPR009071">
    <property type="entry name" value="HMG_box_dom"/>
</dbReference>
<dbReference type="GO" id="GO:0000122">
    <property type="term" value="P:negative regulation of transcription by RNA polymerase II"/>
    <property type="evidence" value="ECO:0007669"/>
    <property type="project" value="TreeGrafter"/>
</dbReference>
<dbReference type="GO" id="GO:0005634">
    <property type="term" value="C:nucleus"/>
    <property type="evidence" value="ECO:0007669"/>
    <property type="project" value="UniProtKB-SubCell"/>
</dbReference>